<organism evidence="1">
    <name type="scientific">Suberites domuncula</name>
    <name type="common">Sponge</name>
    <dbReference type="NCBI Taxonomy" id="55567"/>
    <lineage>
        <taxon>Eukaryota</taxon>
        <taxon>Metazoa</taxon>
        <taxon>Porifera</taxon>
        <taxon>Demospongiae</taxon>
        <taxon>Heteroscleromorpha</taxon>
        <taxon>Suberitida</taxon>
        <taxon>Suberitidae</taxon>
        <taxon>Suberites</taxon>
    </lineage>
</organism>
<dbReference type="InterPro" id="IPR038513">
    <property type="entry name" value="FAIM1_dom_sf"/>
</dbReference>
<dbReference type="GO" id="GO:1902042">
    <property type="term" value="P:negative regulation of extrinsic apoptotic signaling pathway via death domain receptors"/>
    <property type="evidence" value="ECO:0007669"/>
    <property type="project" value="TreeGrafter"/>
</dbReference>
<name>Q5TJD9_SUBDO</name>
<reference evidence="1" key="1">
    <citation type="journal article" date="2004" name="Immunogenetics">
        <title>Allograft rejection in the mixed cell reaction system of the demosponge Suberites domuncula is controlled by differential expression of apoptotic genes.</title>
        <authorList>
            <person name="Wiens M."/>
            <person name="Perovic-Ottstadt S."/>
            <person name="Muller I.M."/>
            <person name="Muller W.E."/>
        </authorList>
    </citation>
    <scope>NUCLEOTIDE SEQUENCE</scope>
</reference>
<dbReference type="PANTHER" id="PTHR13088:SF3">
    <property type="entry name" value="FAS APOPTOTIC INHIBITORY MOLECULE 1"/>
    <property type="match status" value="1"/>
</dbReference>
<accession>Q5TJD9</accession>
<dbReference type="InterPro" id="IPR010695">
    <property type="entry name" value="FAIM1"/>
</dbReference>
<dbReference type="Gene3D" id="2.40.128.180">
    <property type="match status" value="2"/>
</dbReference>
<gene>
    <name evidence="1" type="primary">faim-l</name>
</gene>
<proteinExistence type="evidence at transcript level"/>
<sequence length="182" mass="20161">MANPGDIAACWDIKLADGPHKVLLEHGTTSGKRVIFVDGVEVLRRNWLFRLVGSESFKIGKRAAEIEIISGNLTSFEYVLKIDGKTLKKFIESQVKNTRAWLPNVSGAAHRVVLDIETMDVYVDGEKSDTFGEFTESGVETHFTMSGFSVHISSLSSGNKRKGLLYHLHVDGTKLEPVNDLQ</sequence>
<evidence type="ECO:0000313" key="1">
    <source>
        <dbReference type="EMBL" id="CAF74917.1"/>
    </source>
</evidence>
<protein>
    <submittedName>
        <fullName evidence="1">Fas apoptotic inhibitory related molecule</fullName>
    </submittedName>
</protein>
<dbReference type="AlphaFoldDB" id="Q5TJD9"/>
<dbReference type="Pfam" id="PF06905">
    <property type="entry name" value="FAIM1"/>
    <property type="match status" value="1"/>
</dbReference>
<dbReference type="EMBL" id="AJ632072">
    <property type="protein sequence ID" value="CAF74917.1"/>
    <property type="molecule type" value="mRNA"/>
</dbReference>
<dbReference type="PANTHER" id="PTHR13088">
    <property type="entry name" value="FAS APOPTOTIC INHIBITORY MOLECULE FAIM"/>
    <property type="match status" value="1"/>
</dbReference>